<gene>
    <name evidence="6" type="primary">LOC140596059</name>
</gene>
<feature type="coiled-coil region" evidence="2">
    <location>
        <begin position="76"/>
        <end position="131"/>
    </location>
</feature>
<dbReference type="Proteomes" id="UP001652641">
    <property type="component" value="Chromosome X"/>
</dbReference>
<dbReference type="PANTHER" id="PTHR23111:SF103">
    <property type="entry name" value="TEX13 FAMILY MEMBER C3-RELATED"/>
    <property type="match status" value="1"/>
</dbReference>
<dbReference type="RefSeq" id="XP_072599423.1">
    <property type="nucleotide sequence ID" value="XM_072743322.1"/>
</dbReference>
<keyword evidence="2" id="KW-0175">Coiled coil</keyword>
<reference evidence="6" key="1">
    <citation type="submission" date="2025-08" db="UniProtKB">
        <authorList>
            <consortium name="RefSeq"/>
        </authorList>
    </citation>
    <scope>IDENTIFICATION</scope>
    <source>
        <tissue evidence="6">Cell line</tissue>
    </source>
</reference>
<accession>A0ABM4ZA62</accession>
<evidence type="ECO:0000313" key="5">
    <source>
        <dbReference type="Proteomes" id="UP001652641"/>
    </source>
</evidence>
<protein>
    <submittedName>
        <fullName evidence="6">Testis-expressed protein 13C-1-like</fullName>
    </submittedName>
</protein>
<evidence type="ECO:0000259" key="4">
    <source>
        <dbReference type="Pfam" id="PF15186"/>
    </source>
</evidence>
<name>A0ABM4ZA62_VULVU</name>
<proteinExistence type="inferred from homology"/>
<keyword evidence="5" id="KW-1185">Reference proteome</keyword>
<comment type="similarity">
    <text evidence="1">Belongs to the TEX13 family.</text>
</comment>
<feature type="domain" description="Testis-expressed protein 13 A-D N-terminal" evidence="4">
    <location>
        <begin position="5"/>
        <end position="153"/>
    </location>
</feature>
<feature type="compositionally biased region" description="Low complexity" evidence="3">
    <location>
        <begin position="178"/>
        <end position="188"/>
    </location>
</feature>
<sequence>MAVNFNDPTCGFFQREVVDFINKQILQNGVSPHFYSMQMCESWGDMEKKLRDILTDSTVSEATKEACAWKTLALAVHMAERQKQEDAEKVKKLQDQLDEQNLFSNVLIGMVNRLRNAQEKEKEKAQFQLQESLTTLRGVEEERNLFRNELLRVLSTQSSKQQGALEGRKRKQAQTLRAPAEAAAAIPARKYSRNSWKV</sequence>
<dbReference type="Pfam" id="PF15186">
    <property type="entry name" value="TEX13"/>
    <property type="match status" value="1"/>
</dbReference>
<evidence type="ECO:0000256" key="1">
    <source>
        <dbReference type="ARBA" id="ARBA00008287"/>
    </source>
</evidence>
<dbReference type="PANTHER" id="PTHR23111">
    <property type="entry name" value="ZINC FINGER PROTEIN"/>
    <property type="match status" value="1"/>
</dbReference>
<organism evidence="5 6">
    <name type="scientific">Vulpes vulpes</name>
    <name type="common">Red fox</name>
    <dbReference type="NCBI Taxonomy" id="9627"/>
    <lineage>
        <taxon>Eukaryota</taxon>
        <taxon>Metazoa</taxon>
        <taxon>Chordata</taxon>
        <taxon>Craniata</taxon>
        <taxon>Vertebrata</taxon>
        <taxon>Euteleostomi</taxon>
        <taxon>Mammalia</taxon>
        <taxon>Eutheria</taxon>
        <taxon>Laurasiatheria</taxon>
        <taxon>Carnivora</taxon>
        <taxon>Caniformia</taxon>
        <taxon>Canidae</taxon>
        <taxon>Vulpes</taxon>
    </lineage>
</organism>
<evidence type="ECO:0000256" key="2">
    <source>
        <dbReference type="SAM" id="Coils"/>
    </source>
</evidence>
<feature type="region of interest" description="Disordered" evidence="3">
    <location>
        <begin position="161"/>
        <end position="198"/>
    </location>
</feature>
<evidence type="ECO:0000256" key="3">
    <source>
        <dbReference type="SAM" id="MobiDB-lite"/>
    </source>
</evidence>
<dbReference type="InterPro" id="IPR028193">
    <property type="entry name" value="TEX13A-D_N"/>
</dbReference>
<evidence type="ECO:0000313" key="6">
    <source>
        <dbReference type="RefSeq" id="XP_072599423.1"/>
    </source>
</evidence>
<dbReference type="GeneID" id="140596059"/>